<evidence type="ECO:0000256" key="2">
    <source>
        <dbReference type="SAM" id="SignalP"/>
    </source>
</evidence>
<proteinExistence type="predicted"/>
<evidence type="ECO:0000256" key="1">
    <source>
        <dbReference type="SAM" id="MobiDB-lite"/>
    </source>
</evidence>
<feature type="signal peptide" evidence="2">
    <location>
        <begin position="1"/>
        <end position="26"/>
    </location>
</feature>
<gene>
    <name evidence="3" type="ORF">CRENBAI_026416</name>
</gene>
<evidence type="ECO:0000313" key="3">
    <source>
        <dbReference type="EMBL" id="KAK5607366.1"/>
    </source>
</evidence>
<feature type="chain" id="PRO_5043350762" evidence="2">
    <location>
        <begin position="27"/>
        <end position="80"/>
    </location>
</feature>
<accession>A0AAV9REI0</accession>
<sequence length="80" mass="8579">MFMPSLRPQSLLLVFAFTLLVPAGSAADPDINPGEINKTGLSRQCSAHPSAETKGPVDECQLRSPSVNNTEHELSKLEST</sequence>
<dbReference type="EMBL" id="JAHHUM010002026">
    <property type="protein sequence ID" value="KAK5607366.1"/>
    <property type="molecule type" value="Genomic_DNA"/>
</dbReference>
<dbReference type="AlphaFoldDB" id="A0AAV9REI0"/>
<keyword evidence="2" id="KW-0732">Signal</keyword>
<feature type="region of interest" description="Disordered" evidence="1">
    <location>
        <begin position="31"/>
        <end position="80"/>
    </location>
</feature>
<keyword evidence="4" id="KW-1185">Reference proteome</keyword>
<dbReference type="Proteomes" id="UP001311232">
    <property type="component" value="Unassembled WGS sequence"/>
</dbReference>
<organism evidence="3 4">
    <name type="scientific">Crenichthys baileyi</name>
    <name type="common">White River springfish</name>
    <dbReference type="NCBI Taxonomy" id="28760"/>
    <lineage>
        <taxon>Eukaryota</taxon>
        <taxon>Metazoa</taxon>
        <taxon>Chordata</taxon>
        <taxon>Craniata</taxon>
        <taxon>Vertebrata</taxon>
        <taxon>Euteleostomi</taxon>
        <taxon>Actinopterygii</taxon>
        <taxon>Neopterygii</taxon>
        <taxon>Teleostei</taxon>
        <taxon>Neoteleostei</taxon>
        <taxon>Acanthomorphata</taxon>
        <taxon>Ovalentaria</taxon>
        <taxon>Atherinomorphae</taxon>
        <taxon>Cyprinodontiformes</taxon>
        <taxon>Goodeidae</taxon>
        <taxon>Crenichthys</taxon>
    </lineage>
</organism>
<comment type="caution">
    <text evidence="3">The sequence shown here is derived from an EMBL/GenBank/DDBJ whole genome shotgun (WGS) entry which is preliminary data.</text>
</comment>
<evidence type="ECO:0000313" key="4">
    <source>
        <dbReference type="Proteomes" id="UP001311232"/>
    </source>
</evidence>
<feature type="compositionally biased region" description="Basic and acidic residues" evidence="1">
    <location>
        <begin position="70"/>
        <end position="80"/>
    </location>
</feature>
<reference evidence="3 4" key="1">
    <citation type="submission" date="2021-06" db="EMBL/GenBank/DDBJ databases">
        <authorList>
            <person name="Palmer J.M."/>
        </authorList>
    </citation>
    <scope>NUCLEOTIDE SEQUENCE [LARGE SCALE GENOMIC DNA]</scope>
    <source>
        <strain evidence="3 4">MEX-2019</strain>
        <tissue evidence="3">Muscle</tissue>
    </source>
</reference>
<protein>
    <submittedName>
        <fullName evidence="3">Uncharacterized protein</fullName>
    </submittedName>
</protein>
<name>A0AAV9REI0_9TELE</name>